<dbReference type="SUPFAM" id="SSF47240">
    <property type="entry name" value="Ferritin-like"/>
    <property type="match status" value="1"/>
</dbReference>
<dbReference type="InterPro" id="IPR009078">
    <property type="entry name" value="Ferritin-like_SF"/>
</dbReference>
<dbReference type="OrthoDB" id="980945at2"/>
<dbReference type="Proteomes" id="UP000184212">
    <property type="component" value="Unassembled WGS sequence"/>
</dbReference>
<protein>
    <submittedName>
        <fullName evidence="1">Ferritin-like metal-binding protein YciE</fullName>
    </submittedName>
</protein>
<organism evidence="1 2">
    <name type="scientific">Chryseolinea serpens</name>
    <dbReference type="NCBI Taxonomy" id="947013"/>
    <lineage>
        <taxon>Bacteria</taxon>
        <taxon>Pseudomonadati</taxon>
        <taxon>Bacteroidota</taxon>
        <taxon>Cytophagia</taxon>
        <taxon>Cytophagales</taxon>
        <taxon>Fulvivirgaceae</taxon>
        <taxon>Chryseolinea</taxon>
    </lineage>
</organism>
<evidence type="ECO:0000313" key="2">
    <source>
        <dbReference type="Proteomes" id="UP000184212"/>
    </source>
</evidence>
<reference evidence="1 2" key="1">
    <citation type="submission" date="2016-11" db="EMBL/GenBank/DDBJ databases">
        <authorList>
            <person name="Jaros S."/>
            <person name="Januszkiewicz K."/>
            <person name="Wedrychowicz H."/>
        </authorList>
    </citation>
    <scope>NUCLEOTIDE SEQUENCE [LARGE SCALE GENOMIC DNA]</scope>
    <source>
        <strain evidence="1 2">DSM 24574</strain>
    </source>
</reference>
<dbReference type="InterPro" id="IPR047114">
    <property type="entry name" value="YciF"/>
</dbReference>
<dbReference type="STRING" id="947013.SAMN04488109_1542"/>
<dbReference type="PANTHER" id="PTHR30565:SF9">
    <property type="entry name" value="PROTEIN YCIF"/>
    <property type="match status" value="1"/>
</dbReference>
<dbReference type="EMBL" id="FQWQ01000001">
    <property type="protein sequence ID" value="SHG71908.1"/>
    <property type="molecule type" value="Genomic_DNA"/>
</dbReference>
<proteinExistence type="predicted"/>
<sequence>MKYNINSLEEALVVELGTLYQAEAKLKEGLSKMTAIIHSARLRDILKRYLESCDPKRTKIDRVFSYLNREPRSCHTHVVDELINELYNRVQYAHDPAVLDHVFVGELLRISQYKASAYEASLNYVETLGLETPAALLETIVHWEKNNERELLELFFHEWTEERVLL</sequence>
<dbReference type="Gene3D" id="1.20.1260.10">
    <property type="match status" value="1"/>
</dbReference>
<dbReference type="InterPro" id="IPR010287">
    <property type="entry name" value="DUF892_YciF-like"/>
</dbReference>
<keyword evidence="2" id="KW-1185">Reference proteome</keyword>
<dbReference type="PANTHER" id="PTHR30565">
    <property type="entry name" value="PROTEIN YCIF"/>
    <property type="match status" value="1"/>
</dbReference>
<name>A0A1M5M3S6_9BACT</name>
<dbReference type="AlphaFoldDB" id="A0A1M5M3S6"/>
<dbReference type="RefSeq" id="WP_073132484.1">
    <property type="nucleotide sequence ID" value="NZ_FQWQ01000001.1"/>
</dbReference>
<evidence type="ECO:0000313" key="1">
    <source>
        <dbReference type="EMBL" id="SHG71908.1"/>
    </source>
</evidence>
<dbReference type="Pfam" id="PF05974">
    <property type="entry name" value="DUF892"/>
    <property type="match status" value="1"/>
</dbReference>
<dbReference type="InterPro" id="IPR012347">
    <property type="entry name" value="Ferritin-like"/>
</dbReference>
<gene>
    <name evidence="1" type="ORF">SAMN04488109_1542</name>
</gene>
<accession>A0A1M5M3S6</accession>